<keyword evidence="2" id="KW-0812">Transmembrane</keyword>
<evidence type="ECO:0000256" key="1">
    <source>
        <dbReference type="SAM" id="MobiDB-lite"/>
    </source>
</evidence>
<accession>A0A9P8AMD5</accession>
<dbReference type="EMBL" id="MU250569">
    <property type="protein sequence ID" value="KAG7440629.1"/>
    <property type="molecule type" value="Genomic_DNA"/>
</dbReference>
<gene>
    <name evidence="3" type="ORF">BT62DRAFT_937889</name>
</gene>
<evidence type="ECO:0000313" key="3">
    <source>
        <dbReference type="EMBL" id="KAG7440629.1"/>
    </source>
</evidence>
<proteinExistence type="predicted"/>
<dbReference type="Proteomes" id="UP000812287">
    <property type="component" value="Unassembled WGS sequence"/>
</dbReference>
<sequence>MKLKHPNVAQIFGVCRSPNLPVIIFHGTTRVPFSHYQRNLTAKRFLPFYYELVKCILCSVLKFWPRSLSRTCTTYLDENALYVNEYDKIVFGDLHYSYYDLNLFYLSLTGARMLHLLFAYNVRGLIEQSRIGRWMWRSGGLRDHYEAIEFLYMRGCSDEKQLDEEHPYAQGSVVTDPSYHVKELLGPDSPRAQETLVGRLWPSPLDWKWEVHLLGVESEQGFLSLDNGSVTMSIEPSSFHDLCVTICVRSGAEIMQSWIAQASKMYSYLRSMGYGDDVGLDIIDGTIFTVYPKDRDSPCHLCNLTNDHHALSLSITAPIIDYKTNMIKSFPIISCLRACGMDSVEADVPLRVRRCFSRCPFQLHKTVVLTIPELNAEYGFDPGREGADVCEHFGWPLLQILDPSTGEWTPNGAASQSSGPAPVVSDNTPDQMLNEEPDSIPCGTDVAMGNIKEAQAGETPTKTEIVPVVQHDISTRLLIVIFIAIGIQVVLTLSSFHNSL</sequence>
<comment type="caution">
    <text evidence="3">The sequence shown here is derived from an EMBL/GenBank/DDBJ whole genome shotgun (WGS) entry which is preliminary data.</text>
</comment>
<dbReference type="GeneID" id="66109720"/>
<feature type="transmembrane region" description="Helical" evidence="2">
    <location>
        <begin position="477"/>
        <end position="496"/>
    </location>
</feature>
<evidence type="ECO:0000256" key="2">
    <source>
        <dbReference type="SAM" id="Phobius"/>
    </source>
</evidence>
<feature type="compositionally biased region" description="Polar residues" evidence="1">
    <location>
        <begin position="408"/>
        <end position="431"/>
    </location>
</feature>
<keyword evidence="4" id="KW-1185">Reference proteome</keyword>
<organism evidence="3 4">
    <name type="scientific">Guyanagaster necrorhizus</name>
    <dbReference type="NCBI Taxonomy" id="856835"/>
    <lineage>
        <taxon>Eukaryota</taxon>
        <taxon>Fungi</taxon>
        <taxon>Dikarya</taxon>
        <taxon>Basidiomycota</taxon>
        <taxon>Agaricomycotina</taxon>
        <taxon>Agaricomycetes</taxon>
        <taxon>Agaricomycetidae</taxon>
        <taxon>Agaricales</taxon>
        <taxon>Marasmiineae</taxon>
        <taxon>Physalacriaceae</taxon>
        <taxon>Guyanagaster</taxon>
    </lineage>
</organism>
<dbReference type="RefSeq" id="XP_043034129.1">
    <property type="nucleotide sequence ID" value="XM_043187423.1"/>
</dbReference>
<name>A0A9P8AMD5_9AGAR</name>
<feature type="region of interest" description="Disordered" evidence="1">
    <location>
        <begin position="408"/>
        <end position="440"/>
    </location>
</feature>
<protein>
    <submittedName>
        <fullName evidence="3">Uncharacterized protein</fullName>
    </submittedName>
</protein>
<reference evidence="3" key="1">
    <citation type="submission" date="2020-11" db="EMBL/GenBank/DDBJ databases">
        <title>Adaptations for nitrogen fixation in a non-lichenized fungal sporocarp promotes dispersal by wood-feeding termites.</title>
        <authorList>
            <consortium name="DOE Joint Genome Institute"/>
            <person name="Koch R.A."/>
            <person name="Yoon G."/>
            <person name="Arayal U."/>
            <person name="Lail K."/>
            <person name="Amirebrahimi M."/>
            <person name="Labutti K."/>
            <person name="Lipzen A."/>
            <person name="Riley R."/>
            <person name="Barry K."/>
            <person name="Henrissat B."/>
            <person name="Grigoriev I.V."/>
            <person name="Herr J.R."/>
            <person name="Aime M.C."/>
        </authorList>
    </citation>
    <scope>NUCLEOTIDE SEQUENCE</scope>
    <source>
        <strain evidence="3">MCA 3950</strain>
    </source>
</reference>
<dbReference type="AlphaFoldDB" id="A0A9P8AMD5"/>
<evidence type="ECO:0000313" key="4">
    <source>
        <dbReference type="Proteomes" id="UP000812287"/>
    </source>
</evidence>
<dbReference type="OrthoDB" id="2971244at2759"/>
<keyword evidence="2" id="KW-0472">Membrane</keyword>
<keyword evidence="2" id="KW-1133">Transmembrane helix</keyword>